<name>A0A317CGZ5_9GAMM</name>
<comment type="similarity">
    <text evidence="2 9">Belongs to the CRISPR-associated endoribonuclease Cas2 protein family.</text>
</comment>
<evidence type="ECO:0000256" key="2">
    <source>
        <dbReference type="ARBA" id="ARBA00009959"/>
    </source>
</evidence>
<sequence>MSKRKSKPYLITYDISDKRRLQRVHRQLKSCAIAMQYSVFIAVMNESDRDELIEKLKQLIDEKQDDIRLYPLPQQPKWYAWGEALWPDGLTLTGDTPLPKVE</sequence>
<dbReference type="GO" id="GO:0046872">
    <property type="term" value="F:metal ion binding"/>
    <property type="evidence" value="ECO:0007669"/>
    <property type="project" value="UniProtKB-UniRule"/>
</dbReference>
<evidence type="ECO:0000256" key="6">
    <source>
        <dbReference type="ARBA" id="ARBA00022801"/>
    </source>
</evidence>
<keyword evidence="8 9" id="KW-0051">Antiviral defense</keyword>
<evidence type="ECO:0000256" key="8">
    <source>
        <dbReference type="ARBA" id="ARBA00023118"/>
    </source>
</evidence>
<keyword evidence="6 9" id="KW-0378">Hydrolase</keyword>
<dbReference type="EMBL" id="QGKM01000023">
    <property type="protein sequence ID" value="PWQ97657.1"/>
    <property type="molecule type" value="Genomic_DNA"/>
</dbReference>
<evidence type="ECO:0000313" key="11">
    <source>
        <dbReference type="Proteomes" id="UP000245539"/>
    </source>
</evidence>
<protein>
    <recommendedName>
        <fullName evidence="9">CRISPR-associated endoribonuclease Cas2</fullName>
        <ecNumber evidence="9">3.1.-.-</ecNumber>
    </recommendedName>
</protein>
<dbReference type="GO" id="GO:0016787">
    <property type="term" value="F:hydrolase activity"/>
    <property type="evidence" value="ECO:0007669"/>
    <property type="project" value="UniProtKB-KW"/>
</dbReference>
<keyword evidence="7 9" id="KW-0460">Magnesium</keyword>
<dbReference type="GO" id="GO:0051607">
    <property type="term" value="P:defense response to virus"/>
    <property type="evidence" value="ECO:0007669"/>
    <property type="project" value="UniProtKB-UniRule"/>
</dbReference>
<evidence type="ECO:0000256" key="5">
    <source>
        <dbReference type="ARBA" id="ARBA00022759"/>
    </source>
</evidence>
<evidence type="ECO:0000256" key="7">
    <source>
        <dbReference type="ARBA" id="ARBA00022842"/>
    </source>
</evidence>
<evidence type="ECO:0000256" key="9">
    <source>
        <dbReference type="HAMAP-Rule" id="MF_01471"/>
    </source>
</evidence>
<evidence type="ECO:0000256" key="1">
    <source>
        <dbReference type="ARBA" id="ARBA00001946"/>
    </source>
</evidence>
<evidence type="ECO:0000256" key="3">
    <source>
        <dbReference type="ARBA" id="ARBA00022722"/>
    </source>
</evidence>
<comment type="function">
    <text evidence="9">CRISPR (clustered regularly interspaced short palindromic repeat), is an adaptive immune system that provides protection against mobile genetic elements (viruses, transposable elements and conjugative plasmids). CRISPR clusters contain sequences complementary to antecedent mobile elements and target invading nucleic acids. CRISPR clusters are transcribed and processed into CRISPR RNA (crRNA). Functions as a ssRNA-specific endoribonuclease. Involved in the integration of spacer DNA into the CRISPR cassette.</text>
</comment>
<dbReference type="GO" id="GO:0043571">
    <property type="term" value="P:maintenance of CRISPR repeat elements"/>
    <property type="evidence" value="ECO:0007669"/>
    <property type="project" value="UniProtKB-UniRule"/>
</dbReference>
<proteinExistence type="inferred from homology"/>
<keyword evidence="5 9" id="KW-0255">Endonuclease</keyword>
<dbReference type="NCBIfam" id="TIGR01573">
    <property type="entry name" value="cas2"/>
    <property type="match status" value="1"/>
</dbReference>
<dbReference type="GO" id="GO:0004521">
    <property type="term" value="F:RNA endonuclease activity"/>
    <property type="evidence" value="ECO:0007669"/>
    <property type="project" value="InterPro"/>
</dbReference>
<dbReference type="PANTHER" id="PTHR34405">
    <property type="entry name" value="CRISPR-ASSOCIATED ENDORIBONUCLEASE CAS2"/>
    <property type="match status" value="1"/>
</dbReference>
<dbReference type="AlphaFoldDB" id="A0A317CGZ5"/>
<comment type="caution">
    <text evidence="10">The sequence shown here is derived from an EMBL/GenBank/DDBJ whole genome shotgun (WGS) entry which is preliminary data.</text>
</comment>
<dbReference type="InterPro" id="IPR021127">
    <property type="entry name" value="CRISPR_associated_Cas2"/>
</dbReference>
<gene>
    <name evidence="9 10" type="primary">cas2</name>
    <name evidence="10" type="ORF">DKW60_09760</name>
</gene>
<dbReference type="PANTHER" id="PTHR34405:SF3">
    <property type="entry name" value="CRISPR-ASSOCIATED ENDORIBONUCLEASE CAS2 3"/>
    <property type="match status" value="1"/>
</dbReference>
<organism evidence="10 11">
    <name type="scientific">Leucothrix pacifica</name>
    <dbReference type="NCBI Taxonomy" id="1247513"/>
    <lineage>
        <taxon>Bacteria</taxon>
        <taxon>Pseudomonadati</taxon>
        <taxon>Pseudomonadota</taxon>
        <taxon>Gammaproteobacteria</taxon>
        <taxon>Thiotrichales</taxon>
        <taxon>Thiotrichaceae</taxon>
        <taxon>Leucothrix</taxon>
    </lineage>
</organism>
<accession>A0A317CGZ5</accession>
<dbReference type="RefSeq" id="WP_109837472.1">
    <property type="nucleotide sequence ID" value="NZ_QGKM01000023.1"/>
</dbReference>
<comment type="cofactor">
    <cofactor evidence="1 9">
        <name>Mg(2+)</name>
        <dbReference type="ChEBI" id="CHEBI:18420"/>
    </cofactor>
</comment>
<keyword evidence="11" id="KW-1185">Reference proteome</keyword>
<feature type="binding site" evidence="9">
    <location>
        <position position="14"/>
    </location>
    <ligand>
        <name>Mg(2+)</name>
        <dbReference type="ChEBI" id="CHEBI:18420"/>
        <note>catalytic</note>
    </ligand>
</feature>
<dbReference type="OrthoDB" id="9798176at2"/>
<dbReference type="Pfam" id="PF09827">
    <property type="entry name" value="CRISPR_Cas2"/>
    <property type="match status" value="1"/>
</dbReference>
<dbReference type="InterPro" id="IPR019199">
    <property type="entry name" value="Virulence_VapD/CRISPR_Cas2"/>
</dbReference>
<evidence type="ECO:0000313" key="10">
    <source>
        <dbReference type="EMBL" id="PWQ97657.1"/>
    </source>
</evidence>
<reference evidence="10 11" key="1">
    <citation type="submission" date="2018-05" db="EMBL/GenBank/DDBJ databases">
        <title>Leucothrix arctica sp. nov., isolated from Arctic seawater.</title>
        <authorList>
            <person name="Choi A."/>
            <person name="Baek K."/>
        </authorList>
    </citation>
    <scope>NUCLEOTIDE SEQUENCE [LARGE SCALE GENOMIC DNA]</scope>
    <source>
        <strain evidence="10 11">JCM 18388</strain>
    </source>
</reference>
<keyword evidence="4 9" id="KW-0479">Metal-binding</keyword>
<dbReference type="HAMAP" id="MF_01471">
    <property type="entry name" value="Cas2"/>
    <property type="match status" value="1"/>
</dbReference>
<dbReference type="CDD" id="cd09725">
    <property type="entry name" value="Cas2_I_II_III"/>
    <property type="match status" value="1"/>
</dbReference>
<evidence type="ECO:0000256" key="4">
    <source>
        <dbReference type="ARBA" id="ARBA00022723"/>
    </source>
</evidence>
<dbReference type="SUPFAM" id="SSF143430">
    <property type="entry name" value="TTP0101/SSO1404-like"/>
    <property type="match status" value="1"/>
</dbReference>
<keyword evidence="3 9" id="KW-0540">Nuclease</keyword>
<comment type="subunit">
    <text evidence="9">Homodimer, forms a heterotetramer with a Cas1 homodimer.</text>
</comment>
<dbReference type="Proteomes" id="UP000245539">
    <property type="component" value="Unassembled WGS sequence"/>
</dbReference>
<dbReference type="Gene3D" id="3.30.70.240">
    <property type="match status" value="1"/>
</dbReference>
<dbReference type="EC" id="3.1.-.-" evidence="9"/>